<feature type="region of interest" description="Disordered" evidence="1">
    <location>
        <begin position="1"/>
        <end position="37"/>
    </location>
</feature>
<gene>
    <name evidence="2" type="ORF">OLC1_LOCUS7476</name>
</gene>
<name>A0AAV1CNB5_OLDCO</name>
<proteinExistence type="predicted"/>
<evidence type="ECO:0000313" key="3">
    <source>
        <dbReference type="Proteomes" id="UP001161247"/>
    </source>
</evidence>
<dbReference type="EMBL" id="OX459119">
    <property type="protein sequence ID" value="CAI9096815.1"/>
    <property type="molecule type" value="Genomic_DNA"/>
</dbReference>
<protein>
    <submittedName>
        <fullName evidence="2">OLC1v1033036C1</fullName>
    </submittedName>
</protein>
<sequence>MAKGDLLLQPSSLSKQRRQSKTKKMMKSMKRMKRTQKQHSEILNQLIQEQQNLNTLIGSLLDSSGSGSEDDYIELSPVFSDSMPEEDNDFGSSDDESEPTSSLVDNGFGSYDVVGHRAGLVYTLERIEERFIKMGIKVVKGYNANQGTHFKFQKLRSVASSTYDSHGVRYYSLFFEARDSDAAQIFRAEIGDYGCGEGHKEKELVRHWFVATLGFDLNVRHLVEEIEVKDQILNFQLDFRFLKLFSELNVNCAGGTDQDACLDSVRIDMEALLDVEEKSYQEWEAFPGDALQKLESLKSKITSLRGFVGWLTEVREILGLDSLEFEGFCEFEG</sequence>
<evidence type="ECO:0000313" key="2">
    <source>
        <dbReference type="EMBL" id="CAI9096815.1"/>
    </source>
</evidence>
<feature type="compositionally biased region" description="Acidic residues" evidence="1">
    <location>
        <begin position="83"/>
        <end position="98"/>
    </location>
</feature>
<organism evidence="2 3">
    <name type="scientific">Oldenlandia corymbosa var. corymbosa</name>
    <dbReference type="NCBI Taxonomy" id="529605"/>
    <lineage>
        <taxon>Eukaryota</taxon>
        <taxon>Viridiplantae</taxon>
        <taxon>Streptophyta</taxon>
        <taxon>Embryophyta</taxon>
        <taxon>Tracheophyta</taxon>
        <taxon>Spermatophyta</taxon>
        <taxon>Magnoliopsida</taxon>
        <taxon>eudicotyledons</taxon>
        <taxon>Gunneridae</taxon>
        <taxon>Pentapetalae</taxon>
        <taxon>asterids</taxon>
        <taxon>lamiids</taxon>
        <taxon>Gentianales</taxon>
        <taxon>Rubiaceae</taxon>
        <taxon>Rubioideae</taxon>
        <taxon>Spermacoceae</taxon>
        <taxon>Hedyotis-Oldenlandia complex</taxon>
        <taxon>Oldenlandia</taxon>
    </lineage>
</organism>
<dbReference type="Proteomes" id="UP001161247">
    <property type="component" value="Chromosome 2"/>
</dbReference>
<accession>A0AAV1CNB5</accession>
<reference evidence="2" key="1">
    <citation type="submission" date="2023-03" db="EMBL/GenBank/DDBJ databases">
        <authorList>
            <person name="Julca I."/>
        </authorList>
    </citation>
    <scope>NUCLEOTIDE SEQUENCE</scope>
</reference>
<dbReference type="AlphaFoldDB" id="A0AAV1CNB5"/>
<feature type="region of interest" description="Disordered" evidence="1">
    <location>
        <begin position="78"/>
        <end position="102"/>
    </location>
</feature>
<feature type="compositionally biased region" description="Basic residues" evidence="1">
    <location>
        <begin position="15"/>
        <end position="37"/>
    </location>
</feature>
<feature type="compositionally biased region" description="Low complexity" evidence="1">
    <location>
        <begin position="1"/>
        <end position="14"/>
    </location>
</feature>
<evidence type="ECO:0000256" key="1">
    <source>
        <dbReference type="SAM" id="MobiDB-lite"/>
    </source>
</evidence>
<keyword evidence="3" id="KW-1185">Reference proteome</keyword>